<keyword evidence="2" id="KW-1185">Reference proteome</keyword>
<gene>
    <name evidence="1" type="ORF">QAD02_010717</name>
</gene>
<name>A0ACC2NUU6_9HYME</name>
<evidence type="ECO:0000313" key="2">
    <source>
        <dbReference type="Proteomes" id="UP001239111"/>
    </source>
</evidence>
<organism evidence="1 2">
    <name type="scientific">Eretmocerus hayati</name>
    <dbReference type="NCBI Taxonomy" id="131215"/>
    <lineage>
        <taxon>Eukaryota</taxon>
        <taxon>Metazoa</taxon>
        <taxon>Ecdysozoa</taxon>
        <taxon>Arthropoda</taxon>
        <taxon>Hexapoda</taxon>
        <taxon>Insecta</taxon>
        <taxon>Pterygota</taxon>
        <taxon>Neoptera</taxon>
        <taxon>Endopterygota</taxon>
        <taxon>Hymenoptera</taxon>
        <taxon>Apocrita</taxon>
        <taxon>Proctotrupomorpha</taxon>
        <taxon>Chalcidoidea</taxon>
        <taxon>Aphelinidae</taxon>
        <taxon>Aphelininae</taxon>
        <taxon>Eretmocerus</taxon>
    </lineage>
</organism>
<dbReference type="Proteomes" id="UP001239111">
    <property type="component" value="Chromosome 2"/>
</dbReference>
<sequence length="609" mass="68740">MDGLNGEFSVNENLWSSVRKQRSTFRQQILGCHIEAHNQLKTAIRSRDRALVQQLVDNGAKVNGVFDLSFKEFDPCEDPAVQEPYPTFTPLHLAVISKDAEIVRILLDKGANTNVQVCNEQGGRINITVNMSAVHWAGYSSLHFAIHFECVETVGFLLDCGADITIKNAKTCTPLHLANLLRHERVIDLLLKAHKNEFQNPTNADGLSHFHIAFSLLSNETDSDVSESNHPKLSDLHNACIHNEAQEVETLLSSQVISLHDLDEPIWNGWTPLHLAANYKSNSVVSTLLNQGTNILMIDTQGRTPLHLAFKNRLEDICMKIVRYINASTANVTDCEGLSIFHISCALGHIQAIEHLLANGVDINSQVGSESAYWAGFTPMNFAVNFVRPLVVDVFLRHGADVTLVNGLNLNPYDHILDRLGIEHWDLQRLELNFTILMKILLYVSERHIHLNNRGISLLHCLAASGETNVEQYEEYYDQLLSSRTIQASVDADFIDKCDQELLAMRDVYIDHYTNLYSILFKSLNAMTVHFDNVSLQNIIESAEFPQKYPMFGFVIKQQVIEGRIRKPLLDESKKSLGRIFNRSLPRQCLETILDRLSNADLRNIIESK</sequence>
<comment type="caution">
    <text evidence="1">The sequence shown here is derived from an EMBL/GenBank/DDBJ whole genome shotgun (WGS) entry which is preliminary data.</text>
</comment>
<protein>
    <submittedName>
        <fullName evidence="1">Uncharacterized protein</fullName>
    </submittedName>
</protein>
<proteinExistence type="predicted"/>
<dbReference type="EMBL" id="CM056742">
    <property type="protein sequence ID" value="KAJ8674931.1"/>
    <property type="molecule type" value="Genomic_DNA"/>
</dbReference>
<reference evidence="1" key="1">
    <citation type="submission" date="2023-04" db="EMBL/GenBank/DDBJ databases">
        <title>A chromosome-level genome assembly of the parasitoid wasp Eretmocerus hayati.</title>
        <authorList>
            <person name="Zhong Y."/>
            <person name="Liu S."/>
            <person name="Liu Y."/>
        </authorList>
    </citation>
    <scope>NUCLEOTIDE SEQUENCE</scope>
    <source>
        <strain evidence="1">ZJU_SS_LIU_2023</strain>
    </source>
</reference>
<accession>A0ACC2NUU6</accession>
<evidence type="ECO:0000313" key="1">
    <source>
        <dbReference type="EMBL" id="KAJ8674931.1"/>
    </source>
</evidence>